<proteinExistence type="predicted"/>
<feature type="region of interest" description="Disordered" evidence="1">
    <location>
        <begin position="145"/>
        <end position="168"/>
    </location>
</feature>
<dbReference type="Proteomes" id="UP000024900">
    <property type="component" value="Unassembled WGS sequence"/>
</dbReference>
<gene>
    <name evidence="2" type="ORF">BJA5080_04287</name>
</gene>
<organism evidence="2 3">
    <name type="scientific">Bradyrhizobium diazoefficiens SEMIA 5080</name>
    <dbReference type="NCBI Taxonomy" id="754504"/>
    <lineage>
        <taxon>Bacteria</taxon>
        <taxon>Pseudomonadati</taxon>
        <taxon>Pseudomonadota</taxon>
        <taxon>Alphaproteobacteria</taxon>
        <taxon>Hyphomicrobiales</taxon>
        <taxon>Nitrobacteraceae</taxon>
        <taxon>Bradyrhizobium</taxon>
    </lineage>
</organism>
<dbReference type="AlphaFoldDB" id="A0A837CKV0"/>
<evidence type="ECO:0000313" key="2">
    <source>
        <dbReference type="EMBL" id="KGJ69947.1"/>
    </source>
</evidence>
<protein>
    <submittedName>
        <fullName evidence="2">Uncharacterized protein</fullName>
    </submittedName>
</protein>
<evidence type="ECO:0000313" key="3">
    <source>
        <dbReference type="Proteomes" id="UP000024900"/>
    </source>
</evidence>
<accession>A0A837CKV0</accession>
<dbReference type="EMBL" id="ADOU02000004">
    <property type="protein sequence ID" value="KGJ69947.1"/>
    <property type="molecule type" value="Genomic_DNA"/>
</dbReference>
<comment type="caution">
    <text evidence="2">The sequence shown here is derived from an EMBL/GenBank/DDBJ whole genome shotgun (WGS) entry which is preliminary data.</text>
</comment>
<evidence type="ECO:0000256" key="1">
    <source>
        <dbReference type="SAM" id="MobiDB-lite"/>
    </source>
</evidence>
<feature type="region of interest" description="Disordered" evidence="1">
    <location>
        <begin position="1"/>
        <end position="20"/>
    </location>
</feature>
<reference evidence="2 3" key="1">
    <citation type="journal article" date="2014" name="BMC Genomics">
        <title>Comparative genomics of Bradyrhizobium japonicum CPAC 15 and Bradyrhizobium diazoefficiens CPAC 7: elite model strains for understanding symbiotic performance with soybean.</title>
        <authorList>
            <person name="Siqueira A.F."/>
            <person name="Ormeno-Orrillo E."/>
            <person name="Souza R.C."/>
            <person name="Rodrigues E.P."/>
            <person name="Almeida L.G."/>
            <person name="Barcellos F.G."/>
            <person name="Batista J.S."/>
            <person name="Nakatami A.S."/>
            <person name="Martinez-Romero E."/>
            <person name="Vasconcelos A.T."/>
            <person name="Hungria M."/>
        </authorList>
    </citation>
    <scope>NUCLEOTIDE SEQUENCE [LARGE SCALE GENOMIC DNA]</scope>
    <source>
        <strain evidence="2 3">SEMIA 5080</strain>
    </source>
</reference>
<dbReference type="RefSeq" id="WP_156149839.1">
    <property type="nucleotide sequence ID" value="NZ_ADOU02000004.1"/>
</dbReference>
<feature type="compositionally biased region" description="Basic and acidic residues" evidence="1">
    <location>
        <begin position="155"/>
        <end position="168"/>
    </location>
</feature>
<sequence>MDLGQPLEASRDRRGRPAPRRPFLFQLRPHFVLEERIGIEEIGAEQLLTSGVAREDSRHVVSAGVDRSGITCGTDRAPLRSLAYGLALLSDQNTFAISANIPINQLSSLISCAGDENGTVRDFTLSRSDTRARIDIEDAQLVLHPTPFRSRRTNRSRENQRESIPNDR</sequence>
<name>A0A837CKV0_9BRAD</name>